<accession>A0A0L1JK31</accession>
<dbReference type="Gene3D" id="2.30.30.240">
    <property type="entry name" value="PRC-barrel domain"/>
    <property type="match status" value="1"/>
</dbReference>
<organism evidence="2 3">
    <name type="scientific">Pseudaestuariivita atlantica</name>
    <dbReference type="NCBI Taxonomy" id="1317121"/>
    <lineage>
        <taxon>Bacteria</taxon>
        <taxon>Pseudomonadati</taxon>
        <taxon>Pseudomonadota</taxon>
        <taxon>Alphaproteobacteria</taxon>
        <taxon>Rhodobacterales</taxon>
        <taxon>Paracoccaceae</taxon>
        <taxon>Pseudaestuariivita</taxon>
    </lineage>
</organism>
<dbReference type="OrthoDB" id="7876889at2"/>
<dbReference type="PANTHER" id="PTHR36505:SF1">
    <property type="entry name" value="BLR1072 PROTEIN"/>
    <property type="match status" value="1"/>
</dbReference>
<keyword evidence="3" id="KW-1185">Reference proteome</keyword>
<proteinExistence type="predicted"/>
<dbReference type="STRING" id="1317121.ATO11_19120"/>
<reference evidence="2 3" key="1">
    <citation type="journal article" date="2015" name="Int. J. Syst. Evol. Microbiol.">
        <title>Aestuariivita atlantica sp. nov., isolated from deep sea sediment of the Atlantic Ocean.</title>
        <authorList>
            <person name="Li G."/>
            <person name="Lai Q."/>
            <person name="Du Y."/>
            <person name="Liu X."/>
            <person name="Sun F."/>
            <person name="Shao Z."/>
        </authorList>
    </citation>
    <scope>NUCLEOTIDE SEQUENCE [LARGE SCALE GENOMIC DNA]</scope>
    <source>
        <strain evidence="2 3">22II-S11-z3</strain>
    </source>
</reference>
<name>A0A0L1JK31_9RHOB</name>
<evidence type="ECO:0000313" key="2">
    <source>
        <dbReference type="EMBL" id="KNG92110.1"/>
    </source>
</evidence>
<feature type="domain" description="PRC-barrel" evidence="1">
    <location>
        <begin position="35"/>
        <end position="97"/>
    </location>
</feature>
<gene>
    <name evidence="2" type="ORF">ATO11_19120</name>
</gene>
<sequence>MTERRSHMTTATPPTAGETILGVEVNVAKVRAAGYSANRLIGSTVQNEAGDRVGDVHDLIIAPHGDVSLAIMEVGGFIGIDSKYVAIPADMFETGTDGHFVLPKATEEDLTKMPAFRYAH</sequence>
<evidence type="ECO:0000259" key="1">
    <source>
        <dbReference type="Pfam" id="PF05239"/>
    </source>
</evidence>
<protein>
    <recommendedName>
        <fullName evidence="1">PRC-barrel domain-containing protein</fullName>
    </recommendedName>
</protein>
<dbReference type="InterPro" id="IPR027275">
    <property type="entry name" value="PRC-brl_dom"/>
</dbReference>
<dbReference type="EMBL" id="AQQZ01000015">
    <property type="protein sequence ID" value="KNG92110.1"/>
    <property type="molecule type" value="Genomic_DNA"/>
</dbReference>
<dbReference type="Proteomes" id="UP000036938">
    <property type="component" value="Unassembled WGS sequence"/>
</dbReference>
<comment type="caution">
    <text evidence="2">The sequence shown here is derived from an EMBL/GenBank/DDBJ whole genome shotgun (WGS) entry which is preliminary data.</text>
</comment>
<evidence type="ECO:0000313" key="3">
    <source>
        <dbReference type="Proteomes" id="UP000036938"/>
    </source>
</evidence>
<dbReference type="Pfam" id="PF05239">
    <property type="entry name" value="PRC"/>
    <property type="match status" value="1"/>
</dbReference>
<dbReference type="InterPro" id="IPR011033">
    <property type="entry name" value="PRC_barrel-like_sf"/>
</dbReference>
<dbReference type="AlphaFoldDB" id="A0A0L1JK31"/>
<dbReference type="PANTHER" id="PTHR36505">
    <property type="entry name" value="BLR1072 PROTEIN"/>
    <property type="match status" value="1"/>
</dbReference>
<dbReference type="SUPFAM" id="SSF50346">
    <property type="entry name" value="PRC-barrel domain"/>
    <property type="match status" value="1"/>
</dbReference>